<evidence type="ECO:0000256" key="4">
    <source>
        <dbReference type="RuleBase" id="RU369029"/>
    </source>
</evidence>
<proteinExistence type="inferred from homology"/>
<comment type="caution">
    <text evidence="7">The sequence shown here is derived from an EMBL/GenBank/DDBJ whole genome shotgun (WGS) entry which is preliminary data.</text>
</comment>
<feature type="domain" description="Tify" evidence="6">
    <location>
        <begin position="414"/>
        <end position="447"/>
    </location>
</feature>
<dbReference type="Pfam" id="PF16135">
    <property type="entry name" value="TDBD"/>
    <property type="match status" value="1"/>
</dbReference>
<dbReference type="InterPro" id="IPR032308">
    <property type="entry name" value="TDBD"/>
</dbReference>
<feature type="compositionally biased region" description="Polar residues" evidence="5">
    <location>
        <begin position="108"/>
        <end position="118"/>
    </location>
</feature>
<dbReference type="OrthoDB" id="667358at2759"/>
<feature type="compositionally biased region" description="Low complexity" evidence="5">
    <location>
        <begin position="143"/>
        <end position="153"/>
    </location>
</feature>
<sequence>MVEVSEIELDLGLSIGGTTFRRSETTSKPVEIDQSGLSFDSIPTKGFSLYLREVQTTSASRSSTSPAATAVSEPPESAILDQKTKREIQALRRQEAKKKQREKRSRGLKNSSSLTSLVQEHYSNDVSSAVEEQRASKREKTENNNANPMNSSNGQTLPYHPVTAVGAQYTYAPVQFVPYTNGFAYPCVMPCWSATTSTTGGGEKNVIQPVPCRDFGPFLAGHGLGLNISNGFGSEHNGGKHCEVKVRKTTSDGSPACSSSSVSYRRSSSHEGDGSSDTRTRSSHSTPEQNQRNDSKSNDYKAHSEVQSACSHHTEPEPKNSTQTNNVSQPVPPRPTEKPISTAENSSPDHNDSSLKETSVEIGKKPPMPQPQNRNGTPPPPPTQQMPYVSTRGNGPNGRTVTGFLYRYTSKSEVSIVCLCHGSTFSPAGFVKHAGGTDVSQPLKHITVIPSSFG</sequence>
<reference evidence="8" key="1">
    <citation type="submission" date="2016-06" db="EMBL/GenBank/DDBJ databases">
        <title>Parallel loss of symbiosis genes in relatives of nitrogen-fixing non-legume Parasponia.</title>
        <authorList>
            <person name="Van Velzen R."/>
            <person name="Holmer R."/>
            <person name="Bu F."/>
            <person name="Rutten L."/>
            <person name="Van Zeijl A."/>
            <person name="Liu W."/>
            <person name="Santuari L."/>
            <person name="Cao Q."/>
            <person name="Sharma T."/>
            <person name="Shen D."/>
            <person name="Roswanjaya Y."/>
            <person name="Wardhani T."/>
            <person name="Kalhor M.S."/>
            <person name="Jansen J."/>
            <person name="Van den Hoogen J."/>
            <person name="Gungor B."/>
            <person name="Hartog M."/>
            <person name="Hontelez J."/>
            <person name="Verver J."/>
            <person name="Yang W.-C."/>
            <person name="Schijlen E."/>
            <person name="Repin R."/>
            <person name="Schilthuizen M."/>
            <person name="Schranz E."/>
            <person name="Heidstra R."/>
            <person name="Miyata K."/>
            <person name="Fedorova E."/>
            <person name="Kohlen W."/>
            <person name="Bisseling T."/>
            <person name="Smit S."/>
            <person name="Geurts R."/>
        </authorList>
    </citation>
    <scope>NUCLEOTIDE SEQUENCE [LARGE SCALE GENOMIC DNA]</scope>
    <source>
        <strain evidence="8">cv. RG33-2</strain>
    </source>
</reference>
<comment type="similarity">
    <text evidence="2 4">Belongs to the Ninja family.</text>
</comment>
<feature type="compositionally biased region" description="Basic and acidic residues" evidence="5">
    <location>
        <begin position="291"/>
        <end position="304"/>
    </location>
</feature>
<feature type="compositionally biased region" description="Basic and acidic residues" evidence="5">
    <location>
        <begin position="347"/>
        <end position="364"/>
    </location>
</feature>
<dbReference type="InParanoid" id="A0A2P5CEA8"/>
<dbReference type="STRING" id="63057.A0A2P5CEA8"/>
<feature type="compositionally biased region" description="Low complexity" evidence="5">
    <location>
        <begin position="251"/>
        <end position="266"/>
    </location>
</feature>
<comment type="subcellular location">
    <subcellularLocation>
        <location evidence="1 4">Nucleus</location>
    </subcellularLocation>
</comment>
<dbReference type="PANTHER" id="PTHR31413:SF15">
    <property type="entry name" value="NINJA-FAMILY PROTEIN"/>
    <property type="match status" value="1"/>
</dbReference>
<evidence type="ECO:0000259" key="6">
    <source>
        <dbReference type="Pfam" id="PF16135"/>
    </source>
</evidence>
<feature type="compositionally biased region" description="Polar residues" evidence="5">
    <location>
        <begin position="319"/>
        <end position="329"/>
    </location>
</feature>
<keyword evidence="3 4" id="KW-0539">Nucleus</keyword>
<evidence type="ECO:0000313" key="7">
    <source>
        <dbReference type="EMBL" id="PON59368.1"/>
    </source>
</evidence>
<feature type="region of interest" description="Disordered" evidence="5">
    <location>
        <begin position="55"/>
        <end position="157"/>
    </location>
</feature>
<feature type="compositionally biased region" description="Basic and acidic residues" evidence="5">
    <location>
        <begin position="82"/>
        <end position="94"/>
    </location>
</feature>
<dbReference type="GO" id="GO:0045892">
    <property type="term" value="P:negative regulation of DNA-templated transcription"/>
    <property type="evidence" value="ECO:0007669"/>
    <property type="project" value="TreeGrafter"/>
</dbReference>
<keyword evidence="8" id="KW-1185">Reference proteome</keyword>
<dbReference type="AlphaFoldDB" id="A0A2P5CEA8"/>
<dbReference type="GO" id="GO:0005634">
    <property type="term" value="C:nucleus"/>
    <property type="evidence" value="ECO:0007669"/>
    <property type="project" value="UniProtKB-SubCell"/>
</dbReference>
<gene>
    <name evidence="7" type="ORF">TorRG33x02_288520</name>
</gene>
<feature type="compositionally biased region" description="Basic and acidic residues" evidence="5">
    <location>
        <begin position="131"/>
        <end position="142"/>
    </location>
</feature>
<feature type="compositionally biased region" description="Low complexity" evidence="5">
    <location>
        <begin position="56"/>
        <end position="78"/>
    </location>
</feature>
<evidence type="ECO:0000256" key="5">
    <source>
        <dbReference type="SAM" id="MobiDB-lite"/>
    </source>
</evidence>
<comment type="function">
    <text evidence="4">Acts as a negative regulator of abscisic acid (ABA) response.</text>
</comment>
<dbReference type="Proteomes" id="UP000237000">
    <property type="component" value="Unassembled WGS sequence"/>
</dbReference>
<dbReference type="PANTHER" id="PTHR31413">
    <property type="entry name" value="AFP HOMOLOG 2"/>
    <property type="match status" value="1"/>
</dbReference>
<dbReference type="EMBL" id="JXTC01000376">
    <property type="protein sequence ID" value="PON59368.1"/>
    <property type="molecule type" value="Genomic_DNA"/>
</dbReference>
<protein>
    <recommendedName>
        <fullName evidence="4">Ninja-family protein</fullName>
    </recommendedName>
    <alternativeName>
        <fullName evidence="4">ABI-binding protein</fullName>
    </alternativeName>
</protein>
<evidence type="ECO:0000256" key="1">
    <source>
        <dbReference type="ARBA" id="ARBA00004123"/>
    </source>
</evidence>
<dbReference type="InterPro" id="IPR031307">
    <property type="entry name" value="Ninja_fam"/>
</dbReference>
<feature type="region of interest" description="Disordered" evidence="5">
    <location>
        <begin position="247"/>
        <end position="396"/>
    </location>
</feature>
<organism evidence="7 8">
    <name type="scientific">Trema orientale</name>
    <name type="common">Charcoal tree</name>
    <name type="synonym">Celtis orientalis</name>
    <dbReference type="NCBI Taxonomy" id="63057"/>
    <lineage>
        <taxon>Eukaryota</taxon>
        <taxon>Viridiplantae</taxon>
        <taxon>Streptophyta</taxon>
        <taxon>Embryophyta</taxon>
        <taxon>Tracheophyta</taxon>
        <taxon>Spermatophyta</taxon>
        <taxon>Magnoliopsida</taxon>
        <taxon>eudicotyledons</taxon>
        <taxon>Gunneridae</taxon>
        <taxon>Pentapetalae</taxon>
        <taxon>rosids</taxon>
        <taxon>fabids</taxon>
        <taxon>Rosales</taxon>
        <taxon>Cannabaceae</taxon>
        <taxon>Trema</taxon>
    </lineage>
</organism>
<evidence type="ECO:0000256" key="3">
    <source>
        <dbReference type="ARBA" id="ARBA00023242"/>
    </source>
</evidence>
<feature type="compositionally biased region" description="Basic residues" evidence="5">
    <location>
        <begin position="95"/>
        <end position="107"/>
    </location>
</feature>
<name>A0A2P5CEA8_TREOI</name>
<evidence type="ECO:0000313" key="8">
    <source>
        <dbReference type="Proteomes" id="UP000237000"/>
    </source>
</evidence>
<dbReference type="GO" id="GO:0007165">
    <property type="term" value="P:signal transduction"/>
    <property type="evidence" value="ECO:0007669"/>
    <property type="project" value="InterPro"/>
</dbReference>
<evidence type="ECO:0000256" key="2">
    <source>
        <dbReference type="ARBA" id="ARBA00006081"/>
    </source>
</evidence>
<accession>A0A2P5CEA8</accession>
<feature type="compositionally biased region" description="Basic and acidic residues" evidence="5">
    <location>
        <begin position="268"/>
        <end position="280"/>
    </location>
</feature>